<dbReference type="AlphaFoldDB" id="A0A397S3B2"/>
<dbReference type="EMBL" id="QKYT01001077">
    <property type="protein sequence ID" value="RIA79982.1"/>
    <property type="molecule type" value="Genomic_DNA"/>
</dbReference>
<evidence type="ECO:0008006" key="3">
    <source>
        <dbReference type="Google" id="ProtNLM"/>
    </source>
</evidence>
<reference evidence="1 2" key="1">
    <citation type="submission" date="2018-06" db="EMBL/GenBank/DDBJ databases">
        <title>Comparative genomics reveals the genomic features of Rhizophagus irregularis, R. cerebriforme, R. diaphanum and Gigaspora rosea, and their symbiotic lifestyle signature.</title>
        <authorList>
            <person name="Morin E."/>
            <person name="San Clemente H."/>
            <person name="Chen E.C.H."/>
            <person name="De La Providencia I."/>
            <person name="Hainaut M."/>
            <person name="Kuo A."/>
            <person name="Kohler A."/>
            <person name="Murat C."/>
            <person name="Tang N."/>
            <person name="Roy S."/>
            <person name="Loubradou J."/>
            <person name="Henrissat B."/>
            <person name="Grigoriev I.V."/>
            <person name="Corradi N."/>
            <person name="Roux C."/>
            <person name="Martin F.M."/>
        </authorList>
    </citation>
    <scope>NUCLEOTIDE SEQUENCE [LARGE SCALE GENOMIC DNA]</scope>
    <source>
        <strain evidence="1 2">DAOM 227022</strain>
    </source>
</reference>
<evidence type="ECO:0000313" key="1">
    <source>
        <dbReference type="EMBL" id="RIA79982.1"/>
    </source>
</evidence>
<sequence>MEILTMIKLFLIKEKKRICENCQKECLAILYCEYCIRNYLKENLSNWISENNKNNNIDDLIQECQMESLTSSKVVEWIPYSNLQNINYLTKGGCSKIYIADWIGGSYYKWNSEEQQLERYGTHEVILKRLKNVKSRALISSVQFSICQN</sequence>
<proteinExistence type="predicted"/>
<dbReference type="STRING" id="658196.A0A397S3B2"/>
<gene>
    <name evidence="1" type="ORF">C1645_839504</name>
</gene>
<accession>A0A397S3B2</accession>
<keyword evidence="2" id="KW-1185">Reference proteome</keyword>
<evidence type="ECO:0000313" key="2">
    <source>
        <dbReference type="Proteomes" id="UP000265703"/>
    </source>
</evidence>
<dbReference type="Proteomes" id="UP000265703">
    <property type="component" value="Unassembled WGS sequence"/>
</dbReference>
<comment type="caution">
    <text evidence="1">The sequence shown here is derived from an EMBL/GenBank/DDBJ whole genome shotgun (WGS) entry which is preliminary data.</text>
</comment>
<organism evidence="1 2">
    <name type="scientific">Glomus cerebriforme</name>
    <dbReference type="NCBI Taxonomy" id="658196"/>
    <lineage>
        <taxon>Eukaryota</taxon>
        <taxon>Fungi</taxon>
        <taxon>Fungi incertae sedis</taxon>
        <taxon>Mucoromycota</taxon>
        <taxon>Glomeromycotina</taxon>
        <taxon>Glomeromycetes</taxon>
        <taxon>Glomerales</taxon>
        <taxon>Glomeraceae</taxon>
        <taxon>Glomus</taxon>
    </lineage>
</organism>
<name>A0A397S3B2_9GLOM</name>
<protein>
    <recommendedName>
        <fullName evidence="3">Protein kinase domain-containing protein</fullName>
    </recommendedName>
</protein>